<comment type="similarity">
    <text evidence="3">Belongs to the helicase family. RecQ subfamily.</text>
</comment>
<dbReference type="SMART" id="SM00487">
    <property type="entry name" value="DEXDc"/>
    <property type="match status" value="1"/>
</dbReference>
<dbReference type="Gene3D" id="3.40.50.300">
    <property type="entry name" value="P-loop containing nucleotide triphosphate hydrolases"/>
    <property type="match status" value="2"/>
</dbReference>
<dbReference type="OrthoDB" id="9760034at2"/>
<dbReference type="Gene3D" id="1.10.10.10">
    <property type="entry name" value="Winged helix-like DNA-binding domain superfamily/Winged helix DNA-binding domain"/>
    <property type="match status" value="1"/>
</dbReference>
<keyword evidence="12" id="KW-0233">DNA recombination</keyword>
<dbReference type="GO" id="GO:0046872">
    <property type="term" value="F:metal ion binding"/>
    <property type="evidence" value="ECO:0007669"/>
    <property type="project" value="UniProtKB-KW"/>
</dbReference>
<dbReference type="GO" id="GO:0006260">
    <property type="term" value="P:DNA replication"/>
    <property type="evidence" value="ECO:0007669"/>
    <property type="project" value="InterPro"/>
</dbReference>
<comment type="cofactor">
    <cofactor evidence="2">
        <name>Zn(2+)</name>
        <dbReference type="ChEBI" id="CHEBI:29105"/>
    </cofactor>
</comment>
<proteinExistence type="inferred from homology"/>
<dbReference type="GO" id="GO:0005524">
    <property type="term" value="F:ATP binding"/>
    <property type="evidence" value="ECO:0007669"/>
    <property type="project" value="UniProtKB-KW"/>
</dbReference>
<keyword evidence="7" id="KW-0378">Hydrolase</keyword>
<dbReference type="PANTHER" id="PTHR13710">
    <property type="entry name" value="DNA HELICASE RECQ FAMILY MEMBER"/>
    <property type="match status" value="1"/>
</dbReference>
<gene>
    <name evidence="20" type="ORF">A11S_824</name>
</gene>
<dbReference type="FunFam" id="3.40.50.300:FF:000296">
    <property type="entry name" value="ATP-dependent DNA helicase RecQ"/>
    <property type="match status" value="1"/>
</dbReference>
<dbReference type="GO" id="GO:0003677">
    <property type="term" value="F:DNA binding"/>
    <property type="evidence" value="ECO:0007669"/>
    <property type="project" value="UniProtKB-KW"/>
</dbReference>
<evidence type="ECO:0000256" key="12">
    <source>
        <dbReference type="ARBA" id="ARBA00023172"/>
    </source>
</evidence>
<evidence type="ECO:0000256" key="7">
    <source>
        <dbReference type="ARBA" id="ARBA00022801"/>
    </source>
</evidence>
<evidence type="ECO:0000256" key="11">
    <source>
        <dbReference type="ARBA" id="ARBA00023125"/>
    </source>
</evidence>
<keyword evidence="10" id="KW-0067">ATP-binding</keyword>
<dbReference type="InterPro" id="IPR018982">
    <property type="entry name" value="RQC_domain"/>
</dbReference>
<dbReference type="NCBIfam" id="TIGR01389">
    <property type="entry name" value="recQ"/>
    <property type="match status" value="1"/>
</dbReference>
<dbReference type="InterPro" id="IPR014001">
    <property type="entry name" value="Helicase_ATP-bd"/>
</dbReference>
<dbReference type="AlphaFoldDB" id="M4VE47"/>
<evidence type="ECO:0000256" key="1">
    <source>
        <dbReference type="ARBA" id="ARBA00001946"/>
    </source>
</evidence>
<reference evidence="20 21" key="1">
    <citation type="journal article" date="2013" name="ISME J.">
        <title>By their genes ye shall know them: genomic signatures of predatory bacteria.</title>
        <authorList>
            <person name="Pasternak Z."/>
            <person name="Pietrokovski S."/>
            <person name="Rotem O."/>
            <person name="Gophna U."/>
            <person name="Lurie-Weinberger M.N."/>
            <person name="Jurkevitch E."/>
        </authorList>
    </citation>
    <scope>NUCLEOTIDE SEQUENCE [LARGE SCALE GENOMIC DNA]</scope>
    <source>
        <strain evidence="20">EPB</strain>
    </source>
</reference>
<dbReference type="GO" id="GO:0005737">
    <property type="term" value="C:cytoplasm"/>
    <property type="evidence" value="ECO:0007669"/>
    <property type="project" value="TreeGrafter"/>
</dbReference>
<dbReference type="PROSITE" id="PS50967">
    <property type="entry name" value="HRDC"/>
    <property type="match status" value="1"/>
</dbReference>
<dbReference type="GO" id="GO:0043590">
    <property type="term" value="C:bacterial nucleoid"/>
    <property type="evidence" value="ECO:0007669"/>
    <property type="project" value="TreeGrafter"/>
</dbReference>
<evidence type="ECO:0000256" key="5">
    <source>
        <dbReference type="ARBA" id="ARBA00022741"/>
    </source>
</evidence>
<dbReference type="Pfam" id="PF00570">
    <property type="entry name" value="HRDC"/>
    <property type="match status" value="1"/>
</dbReference>
<feature type="domain" description="HRDC" evidence="17">
    <location>
        <begin position="534"/>
        <end position="608"/>
    </location>
</feature>
<dbReference type="GO" id="GO:0016787">
    <property type="term" value="F:hydrolase activity"/>
    <property type="evidence" value="ECO:0007669"/>
    <property type="project" value="UniProtKB-KW"/>
</dbReference>
<dbReference type="CDD" id="cd17920">
    <property type="entry name" value="DEXHc_RecQ"/>
    <property type="match status" value="1"/>
</dbReference>
<dbReference type="InterPro" id="IPR006293">
    <property type="entry name" value="DNA_helicase_ATP-dep_RecQ_bac"/>
</dbReference>
<feature type="domain" description="Helicase ATP-binding" evidence="18">
    <location>
        <begin position="34"/>
        <end position="202"/>
    </location>
</feature>
<evidence type="ECO:0000256" key="3">
    <source>
        <dbReference type="ARBA" id="ARBA00005446"/>
    </source>
</evidence>
<evidence type="ECO:0000256" key="13">
    <source>
        <dbReference type="ARBA" id="ARBA00023204"/>
    </source>
</evidence>
<dbReference type="SUPFAM" id="SSF52540">
    <property type="entry name" value="P-loop containing nucleoside triphosphate hydrolases"/>
    <property type="match status" value="2"/>
</dbReference>
<dbReference type="InterPro" id="IPR010997">
    <property type="entry name" value="HRDC-like_sf"/>
</dbReference>
<keyword evidence="5" id="KW-0547">Nucleotide-binding</keyword>
<evidence type="ECO:0000256" key="10">
    <source>
        <dbReference type="ARBA" id="ARBA00022840"/>
    </source>
</evidence>
<evidence type="ECO:0000256" key="15">
    <source>
        <dbReference type="ARBA" id="ARBA00034617"/>
    </source>
</evidence>
<accession>M4VE47</accession>
<dbReference type="InterPro" id="IPR011545">
    <property type="entry name" value="DEAD/DEAH_box_helicase_dom"/>
</dbReference>
<dbReference type="GO" id="GO:0006281">
    <property type="term" value="P:DNA repair"/>
    <property type="evidence" value="ECO:0007669"/>
    <property type="project" value="UniProtKB-KW"/>
</dbReference>
<feature type="domain" description="Helicase C-terminal" evidence="19">
    <location>
        <begin position="221"/>
        <end position="369"/>
    </location>
</feature>
<dbReference type="Proteomes" id="UP000011932">
    <property type="component" value="Chromosome"/>
</dbReference>
<dbReference type="Pfam" id="PF00270">
    <property type="entry name" value="DEAD"/>
    <property type="match status" value="1"/>
</dbReference>
<name>M4VE47_9BACT</name>
<keyword evidence="6" id="KW-0227">DNA damage</keyword>
<dbReference type="InterPro" id="IPR032284">
    <property type="entry name" value="RecQ_Zn-bd"/>
</dbReference>
<dbReference type="GO" id="GO:0030894">
    <property type="term" value="C:replisome"/>
    <property type="evidence" value="ECO:0007669"/>
    <property type="project" value="TreeGrafter"/>
</dbReference>
<dbReference type="HOGENOM" id="CLU_001103_14_3_5"/>
<evidence type="ECO:0000256" key="16">
    <source>
        <dbReference type="NCBIfam" id="TIGR01389"/>
    </source>
</evidence>
<evidence type="ECO:0000256" key="9">
    <source>
        <dbReference type="ARBA" id="ARBA00022833"/>
    </source>
</evidence>
<dbReference type="PROSITE" id="PS51192">
    <property type="entry name" value="HELICASE_ATP_BIND_1"/>
    <property type="match status" value="1"/>
</dbReference>
<dbReference type="GO" id="GO:0006310">
    <property type="term" value="P:DNA recombination"/>
    <property type="evidence" value="ECO:0007669"/>
    <property type="project" value="UniProtKB-UniRule"/>
</dbReference>
<keyword evidence="14" id="KW-0413">Isomerase</keyword>
<dbReference type="PATRIC" id="fig|349215.9.peg.810"/>
<dbReference type="GO" id="GO:0043138">
    <property type="term" value="F:3'-5' DNA helicase activity"/>
    <property type="evidence" value="ECO:0007669"/>
    <property type="project" value="UniProtKB-EC"/>
</dbReference>
<dbReference type="RefSeq" id="WP_015467196.1">
    <property type="nucleotide sequence ID" value="NC_020812.1"/>
</dbReference>
<dbReference type="PROSITE" id="PS51194">
    <property type="entry name" value="HELICASE_CTER"/>
    <property type="match status" value="1"/>
</dbReference>
<evidence type="ECO:0000256" key="4">
    <source>
        <dbReference type="ARBA" id="ARBA00022723"/>
    </source>
</evidence>
<dbReference type="EC" id="5.6.2.4" evidence="16"/>
<evidence type="ECO:0000313" key="21">
    <source>
        <dbReference type="Proteomes" id="UP000011932"/>
    </source>
</evidence>
<dbReference type="KEGG" id="man:A11S_824"/>
<dbReference type="GO" id="GO:0009378">
    <property type="term" value="F:four-way junction helicase activity"/>
    <property type="evidence" value="ECO:0007669"/>
    <property type="project" value="TreeGrafter"/>
</dbReference>
<dbReference type="InterPro" id="IPR027417">
    <property type="entry name" value="P-loop_NTPase"/>
</dbReference>
<organism evidence="20 21">
    <name type="scientific">Micavibrio aeruginosavorus EPB</name>
    <dbReference type="NCBI Taxonomy" id="349215"/>
    <lineage>
        <taxon>Bacteria</taxon>
        <taxon>Pseudomonadati</taxon>
        <taxon>Bdellovibrionota</taxon>
        <taxon>Bdellovibrionia</taxon>
        <taxon>Bdellovibrionales</taxon>
        <taxon>Pseudobdellovibrionaceae</taxon>
        <taxon>Micavibrio</taxon>
    </lineage>
</organism>
<dbReference type="CDD" id="cd18794">
    <property type="entry name" value="SF2_C_RecQ"/>
    <property type="match status" value="1"/>
</dbReference>
<comment type="catalytic activity">
    <reaction evidence="15">
        <text>Couples ATP hydrolysis with the unwinding of duplex DNA by translocating in the 3'-5' direction.</text>
        <dbReference type="EC" id="5.6.2.4"/>
    </reaction>
</comment>
<evidence type="ECO:0000259" key="17">
    <source>
        <dbReference type="PROSITE" id="PS50967"/>
    </source>
</evidence>
<dbReference type="EMBL" id="CP003538">
    <property type="protein sequence ID" value="AGH97647.1"/>
    <property type="molecule type" value="Genomic_DNA"/>
</dbReference>
<evidence type="ECO:0000313" key="20">
    <source>
        <dbReference type="EMBL" id="AGH97647.1"/>
    </source>
</evidence>
<dbReference type="Gene3D" id="1.10.150.80">
    <property type="entry name" value="HRDC domain"/>
    <property type="match status" value="1"/>
</dbReference>
<dbReference type="PANTHER" id="PTHR13710:SF105">
    <property type="entry name" value="ATP-DEPENDENT DNA HELICASE Q1"/>
    <property type="match status" value="1"/>
</dbReference>
<keyword evidence="8 20" id="KW-0347">Helicase</keyword>
<evidence type="ECO:0000256" key="14">
    <source>
        <dbReference type="ARBA" id="ARBA00023235"/>
    </source>
</evidence>
<dbReference type="SMART" id="SM00956">
    <property type="entry name" value="RQC"/>
    <property type="match status" value="1"/>
</dbReference>
<dbReference type="InterPro" id="IPR001650">
    <property type="entry name" value="Helicase_C-like"/>
</dbReference>
<keyword evidence="13" id="KW-0234">DNA repair</keyword>
<dbReference type="SMART" id="SM00341">
    <property type="entry name" value="HRDC"/>
    <property type="match status" value="1"/>
</dbReference>
<dbReference type="InterPro" id="IPR004589">
    <property type="entry name" value="DNA_helicase_ATP-dep_RecQ"/>
</dbReference>
<dbReference type="SUPFAM" id="SSF47819">
    <property type="entry name" value="HRDC-like"/>
    <property type="match status" value="1"/>
</dbReference>
<dbReference type="Pfam" id="PF00271">
    <property type="entry name" value="Helicase_C"/>
    <property type="match status" value="1"/>
</dbReference>
<dbReference type="Pfam" id="PF09382">
    <property type="entry name" value="RQC"/>
    <property type="match status" value="1"/>
</dbReference>
<dbReference type="InterPro" id="IPR002121">
    <property type="entry name" value="HRDC_dom"/>
</dbReference>
<evidence type="ECO:0000259" key="19">
    <source>
        <dbReference type="PROSITE" id="PS51194"/>
    </source>
</evidence>
<dbReference type="Pfam" id="PF16124">
    <property type="entry name" value="RecQ_Zn_bind"/>
    <property type="match status" value="1"/>
</dbReference>
<keyword evidence="4" id="KW-0479">Metal-binding</keyword>
<evidence type="ECO:0000256" key="6">
    <source>
        <dbReference type="ARBA" id="ARBA00022763"/>
    </source>
</evidence>
<dbReference type="SMART" id="SM00490">
    <property type="entry name" value="HELICc"/>
    <property type="match status" value="1"/>
</dbReference>
<dbReference type="InterPro" id="IPR036388">
    <property type="entry name" value="WH-like_DNA-bd_sf"/>
</dbReference>
<keyword evidence="11" id="KW-0238">DNA-binding</keyword>
<comment type="cofactor">
    <cofactor evidence="1">
        <name>Mg(2+)</name>
        <dbReference type="ChEBI" id="CHEBI:18420"/>
    </cofactor>
</comment>
<protein>
    <recommendedName>
        <fullName evidence="16">DNA helicase RecQ</fullName>
        <ecNumber evidence="16">5.6.2.4</ecNumber>
    </recommendedName>
</protein>
<dbReference type="FunFam" id="1.10.150.80:FF:000002">
    <property type="entry name" value="ATP-dependent DNA helicase RecQ"/>
    <property type="match status" value="1"/>
</dbReference>
<evidence type="ECO:0000259" key="18">
    <source>
        <dbReference type="PROSITE" id="PS51192"/>
    </source>
</evidence>
<evidence type="ECO:0000256" key="2">
    <source>
        <dbReference type="ARBA" id="ARBA00001947"/>
    </source>
</evidence>
<dbReference type="InterPro" id="IPR044876">
    <property type="entry name" value="HRDC_dom_sf"/>
</dbReference>
<keyword evidence="9" id="KW-0862">Zinc</keyword>
<dbReference type="STRING" id="349215.A11S_824"/>
<dbReference type="FunFam" id="3.40.50.300:FF:000156">
    <property type="entry name" value="ATP-dependent DNA helicase recQ"/>
    <property type="match status" value="1"/>
</dbReference>
<evidence type="ECO:0000256" key="8">
    <source>
        <dbReference type="ARBA" id="ARBA00022806"/>
    </source>
</evidence>
<sequence>MFAHTQNAPAHTPDTVLKTVFGYDSFRGHQQAVIEHVMAGGSCCTLMPTGAGKSLCYQIPALCRPGVGIVVSPLIALMQDQVNALRELGIRAAALNSSLSWQEMQEALSAMQNGQLDLVYIAPERLVTDAILNILDHIDIALIAIDEAHCVSQWGHDFRPEYRMLSALRDRYPHVPCIAVTATADAPTRRDIMAQLKLDQIFVAGFDRPNIRYDVAVKDNPKKQLLAFLQDRPRGESGIIYCLSRRKVDETAQWLLDQGYTALPYHAGLDARTRANHQNRFLKEEGVIIVATIAFGMGINKPDVRFVAHLDLPANIEAYYQETGRAGRDGLPATTMMLYGLQDVALRRQMITNSDAPDEQKRVEHHKLTALLGYCEAAHCRRQILLQYFGDDAAPCGNCDSCLSPQQSIDGTIPAQKILSCIHRTGNMFGGKHIIDVLTATPTPQTDKHSHDQLSTWGIGTDIDRRTWESFIRQMVAANLIFVDLEGHGGLKMTTDGMQFLKDKATLQLRLPREKESRQSKSREAGNALAELENDADRVLFESLKALRLSIAREANLPPYVIFHDKTLIAMATRRPIYMDSMAQIPGVGQSKLDRYAPAFLDVIRQAG</sequence>
<dbReference type="GO" id="GO:0009432">
    <property type="term" value="P:SOS response"/>
    <property type="evidence" value="ECO:0007669"/>
    <property type="project" value="UniProtKB-UniRule"/>
</dbReference>
<dbReference type="NCBIfam" id="TIGR00614">
    <property type="entry name" value="recQ_fam"/>
    <property type="match status" value="1"/>
</dbReference>